<gene>
    <name evidence="1" type="ORF">FA95DRAFT_90826</name>
</gene>
<evidence type="ECO:0000313" key="2">
    <source>
        <dbReference type="Proteomes" id="UP000814033"/>
    </source>
</evidence>
<comment type="caution">
    <text evidence="1">The sequence shown here is derived from an EMBL/GenBank/DDBJ whole genome shotgun (WGS) entry which is preliminary data.</text>
</comment>
<proteinExistence type="predicted"/>
<reference evidence="1" key="1">
    <citation type="submission" date="2021-02" db="EMBL/GenBank/DDBJ databases">
        <authorList>
            <consortium name="DOE Joint Genome Institute"/>
            <person name="Ahrendt S."/>
            <person name="Looney B.P."/>
            <person name="Miyauchi S."/>
            <person name="Morin E."/>
            <person name="Drula E."/>
            <person name="Courty P.E."/>
            <person name="Chicoki N."/>
            <person name="Fauchery L."/>
            <person name="Kohler A."/>
            <person name="Kuo A."/>
            <person name="Labutti K."/>
            <person name="Pangilinan J."/>
            <person name="Lipzen A."/>
            <person name="Riley R."/>
            <person name="Andreopoulos W."/>
            <person name="He G."/>
            <person name="Johnson J."/>
            <person name="Barry K.W."/>
            <person name="Grigoriev I.V."/>
            <person name="Nagy L."/>
            <person name="Hibbett D."/>
            <person name="Henrissat B."/>
            <person name="Matheny P.B."/>
            <person name="Labbe J."/>
            <person name="Martin F."/>
        </authorList>
    </citation>
    <scope>NUCLEOTIDE SEQUENCE</scope>
    <source>
        <strain evidence="1">FP105234-sp</strain>
    </source>
</reference>
<sequence>MRQEVLIILILVLAIVVKGRGRPLTAGHSLLDDIQSILHPPSVPLVSLLRARAQPNQRLVRAFDLHNTFVSDDPDVRKRFIATAARLLRRHSQSSTVFPYCIRQIVEETLQHMSSVDFDTFVQVVTFRIIVNSLLEGEVPIDDADAVVFVVQTINNLWTLSKTCADMPSEPLEQMNSHLRRWLPHLETPLDLVIPTYETMWRVVAIAVARADHDIDARAVFQDYLQDPCEAHFQRASGTRPSVEAFILEVLRLDPPSKRISRARISPSPSPIASCILSSLLSKIRGASPDLLVADIQSLHREPSIWGASASDFDPTRFHLSHVTEMQKAALLPFGYGPLRCVAYKEAPRIAALIAAVLLEASGNDSGRLRITHGPRIGSRDGWGGWRVEICD</sequence>
<organism evidence="1 2">
    <name type="scientific">Auriscalpium vulgare</name>
    <dbReference type="NCBI Taxonomy" id="40419"/>
    <lineage>
        <taxon>Eukaryota</taxon>
        <taxon>Fungi</taxon>
        <taxon>Dikarya</taxon>
        <taxon>Basidiomycota</taxon>
        <taxon>Agaricomycotina</taxon>
        <taxon>Agaricomycetes</taxon>
        <taxon>Russulales</taxon>
        <taxon>Auriscalpiaceae</taxon>
        <taxon>Auriscalpium</taxon>
    </lineage>
</organism>
<keyword evidence="2" id="KW-1185">Reference proteome</keyword>
<name>A0ACB8RPD9_9AGAM</name>
<dbReference type="EMBL" id="MU275942">
    <property type="protein sequence ID" value="KAI0045792.1"/>
    <property type="molecule type" value="Genomic_DNA"/>
</dbReference>
<dbReference type="Proteomes" id="UP000814033">
    <property type="component" value="Unassembled WGS sequence"/>
</dbReference>
<reference evidence="1" key="2">
    <citation type="journal article" date="2022" name="New Phytol.">
        <title>Evolutionary transition to the ectomycorrhizal habit in the genomes of a hyperdiverse lineage of mushroom-forming fungi.</title>
        <authorList>
            <person name="Looney B."/>
            <person name="Miyauchi S."/>
            <person name="Morin E."/>
            <person name="Drula E."/>
            <person name="Courty P.E."/>
            <person name="Kohler A."/>
            <person name="Kuo A."/>
            <person name="LaButti K."/>
            <person name="Pangilinan J."/>
            <person name="Lipzen A."/>
            <person name="Riley R."/>
            <person name="Andreopoulos W."/>
            <person name="He G."/>
            <person name="Johnson J."/>
            <person name="Nolan M."/>
            <person name="Tritt A."/>
            <person name="Barry K.W."/>
            <person name="Grigoriev I.V."/>
            <person name="Nagy L.G."/>
            <person name="Hibbett D."/>
            <person name="Henrissat B."/>
            <person name="Matheny P.B."/>
            <person name="Labbe J."/>
            <person name="Martin F.M."/>
        </authorList>
    </citation>
    <scope>NUCLEOTIDE SEQUENCE</scope>
    <source>
        <strain evidence="1">FP105234-sp</strain>
    </source>
</reference>
<evidence type="ECO:0000313" key="1">
    <source>
        <dbReference type="EMBL" id="KAI0045792.1"/>
    </source>
</evidence>
<accession>A0ACB8RPD9</accession>
<protein>
    <submittedName>
        <fullName evidence="1">Uncharacterized protein</fullName>
    </submittedName>
</protein>